<accession>I0ICD6</accession>
<feature type="transmembrane region" description="Helical" evidence="1">
    <location>
        <begin position="262"/>
        <end position="284"/>
    </location>
</feature>
<keyword evidence="3" id="KW-1185">Reference proteome</keyword>
<evidence type="ECO:0000256" key="1">
    <source>
        <dbReference type="SAM" id="Phobius"/>
    </source>
</evidence>
<dbReference type="OrthoDB" id="9759690at2"/>
<reference evidence="2 3" key="1">
    <citation type="submission" date="2012-02" db="EMBL/GenBank/DDBJ databases">
        <title>Complete genome sequence of Phycisphaera mikurensis NBRC 102666.</title>
        <authorList>
            <person name="Ankai A."/>
            <person name="Hosoyama A."/>
            <person name="Terui Y."/>
            <person name="Sekine M."/>
            <person name="Fukai R."/>
            <person name="Kato Y."/>
            <person name="Nakamura S."/>
            <person name="Yamada-Narita S."/>
            <person name="Kawakoshi A."/>
            <person name="Fukunaga Y."/>
            <person name="Yamazaki S."/>
            <person name="Fujita N."/>
        </authorList>
    </citation>
    <scope>NUCLEOTIDE SEQUENCE [LARGE SCALE GENOMIC DNA]</scope>
    <source>
        <strain evidence="3">NBRC 102666 / KCTC 22515 / FYK2301M01</strain>
    </source>
</reference>
<dbReference type="GO" id="GO:0016020">
    <property type="term" value="C:membrane"/>
    <property type="evidence" value="ECO:0007669"/>
    <property type="project" value="InterPro"/>
</dbReference>
<dbReference type="eggNOG" id="COG1566">
    <property type="taxonomic scope" value="Bacteria"/>
</dbReference>
<dbReference type="Proteomes" id="UP000007881">
    <property type="component" value="Chromosome"/>
</dbReference>
<evidence type="ECO:0000313" key="3">
    <source>
        <dbReference type="Proteomes" id="UP000007881"/>
    </source>
</evidence>
<organism evidence="2 3">
    <name type="scientific">Phycisphaera mikurensis (strain NBRC 102666 / KCTC 22515 / FYK2301M01)</name>
    <dbReference type="NCBI Taxonomy" id="1142394"/>
    <lineage>
        <taxon>Bacteria</taxon>
        <taxon>Pseudomonadati</taxon>
        <taxon>Planctomycetota</taxon>
        <taxon>Phycisphaerae</taxon>
        <taxon>Phycisphaerales</taxon>
        <taxon>Phycisphaeraceae</taxon>
        <taxon>Phycisphaera</taxon>
    </lineage>
</organism>
<feature type="transmembrane region" description="Helical" evidence="1">
    <location>
        <begin position="443"/>
        <end position="462"/>
    </location>
</feature>
<dbReference type="RefSeq" id="WP_014436144.1">
    <property type="nucleotide sequence ID" value="NC_017080.1"/>
</dbReference>
<feature type="transmembrane region" description="Helical" evidence="1">
    <location>
        <begin position="374"/>
        <end position="398"/>
    </location>
</feature>
<dbReference type="PANTHER" id="PTHR13325:SF3">
    <property type="entry name" value="MEMBRANE-BOUND TRANSCRIPTION FACTOR SITE-2 PROTEASE"/>
    <property type="match status" value="1"/>
</dbReference>
<dbReference type="GO" id="GO:0004222">
    <property type="term" value="F:metalloendopeptidase activity"/>
    <property type="evidence" value="ECO:0007669"/>
    <property type="project" value="InterPro"/>
</dbReference>
<dbReference type="GO" id="GO:0031293">
    <property type="term" value="P:membrane protein intracellular domain proteolysis"/>
    <property type="evidence" value="ECO:0007669"/>
    <property type="project" value="TreeGrafter"/>
</dbReference>
<proteinExistence type="predicted"/>
<evidence type="ECO:0008006" key="4">
    <source>
        <dbReference type="Google" id="ProtNLM"/>
    </source>
</evidence>
<evidence type="ECO:0000313" key="2">
    <source>
        <dbReference type="EMBL" id="BAM02924.1"/>
    </source>
</evidence>
<dbReference type="HOGENOM" id="CLU_019354_0_0_0"/>
<sequence length="734" mass="75944">MTGAHAEPWEAVGALKLRLRDGLRWSHHATPGGVWRVVRNPLSGRCARVDRAGFVFLHALDGERTAEEALAIAAETLGPAAPDREEALGLIAFATSAGLLGQSLPPAAAAVVERRSARRRAARVQRGLSVLFWRQRLWNPDRLLDRVAPPLSPVFSGLGFAVWLLALLAGAWHLAAGSERFAEALAGALRFDPAYLLGALGVFVGLKLLHELAHGVACKHFGRGVPGGCEVPAVGLMLLVAVPVPFIDVTSSWLIPSRWGRAAVAAAGLYAELFVAALAAVVWAHTAPGLLNTLAFQTVLIASIATILFNANPLLRYDGYHALADAAGIANLGQRAQAMVTGAALRLLGVPAERAFAAAPGGESLGEASTRQRVLLVVYAVASTAYRWLILAVIVVMVGGQWLLLGKVLAAMAAVGWLVLPLARFVARLRRELAEAGRGRRALAVGGGVAAAAVALAVLVPVPRFAFAPGVAEARATAQVRPRTGGFLRRVLPAGEAADPAGPPLLTLADPALAAERAGAAAQLAAARVRLDAAAGGPPAEAAALADRCAALADRLAELDRRIAALRVPAAAAGVWIPEDPHLAAGDFLAPGVPAGVVADLSGRRARLLADQHLGPRLAAAMGPGGRVTVRSSAGRFEARVLEIAPAGSTRLPSAALGQAGGGAVRLETGPRPDAAPGGEAAEPFFEVVLDLVAPADGRPLPLPGERLRGTFRLPAEPPAVTAVRWIRQALLVR</sequence>
<feature type="transmembrane region" description="Helical" evidence="1">
    <location>
        <begin position="233"/>
        <end position="255"/>
    </location>
</feature>
<dbReference type="eggNOG" id="COG1994">
    <property type="taxonomic scope" value="Bacteria"/>
</dbReference>
<dbReference type="GO" id="GO:0005737">
    <property type="term" value="C:cytoplasm"/>
    <property type="evidence" value="ECO:0007669"/>
    <property type="project" value="TreeGrafter"/>
</dbReference>
<dbReference type="STRING" id="1142394.PSMK_07650"/>
<keyword evidence="1" id="KW-1133">Transmembrane helix</keyword>
<feature type="transmembrane region" description="Helical" evidence="1">
    <location>
        <begin position="290"/>
        <end position="311"/>
    </location>
</feature>
<dbReference type="InterPro" id="IPR001193">
    <property type="entry name" value="MBTPS2"/>
</dbReference>
<keyword evidence="1" id="KW-0472">Membrane</keyword>
<dbReference type="EMBL" id="AP012338">
    <property type="protein sequence ID" value="BAM02924.1"/>
    <property type="molecule type" value="Genomic_DNA"/>
</dbReference>
<feature type="transmembrane region" description="Helical" evidence="1">
    <location>
        <begin position="194"/>
        <end position="213"/>
    </location>
</feature>
<name>I0ICD6_PHYMF</name>
<keyword evidence="1" id="KW-0812">Transmembrane</keyword>
<dbReference type="AlphaFoldDB" id="I0ICD6"/>
<gene>
    <name evidence="2" type="ordered locus">PSMK_07650</name>
</gene>
<protein>
    <recommendedName>
        <fullName evidence="4">Peptidase M50 family protein</fullName>
    </recommendedName>
</protein>
<dbReference type="PANTHER" id="PTHR13325">
    <property type="entry name" value="PROTEASE M50 MEMBRANE-BOUND TRANSCRIPTION FACTOR SITE 2 PROTEASE"/>
    <property type="match status" value="1"/>
</dbReference>
<feature type="transmembrane region" description="Helical" evidence="1">
    <location>
        <begin position="154"/>
        <end position="174"/>
    </location>
</feature>
<feature type="transmembrane region" description="Helical" evidence="1">
    <location>
        <begin position="404"/>
        <end position="423"/>
    </location>
</feature>
<dbReference type="KEGG" id="phm:PSMK_07650"/>